<organism evidence="2 3">
    <name type="scientific">Romboutsia lituseburensis DSM 797</name>
    <dbReference type="NCBI Taxonomy" id="1121325"/>
    <lineage>
        <taxon>Bacteria</taxon>
        <taxon>Bacillati</taxon>
        <taxon>Bacillota</taxon>
        <taxon>Clostridia</taxon>
        <taxon>Peptostreptococcales</taxon>
        <taxon>Peptostreptococcaceae</taxon>
        <taxon>Romboutsia</taxon>
    </lineage>
</organism>
<protein>
    <submittedName>
        <fullName evidence="2">Probable dihydroxyacetone kinase regulator</fullName>
    </submittedName>
</protein>
<dbReference type="EMBL" id="FNGW01000003">
    <property type="protein sequence ID" value="SDL77583.1"/>
    <property type="molecule type" value="Genomic_DNA"/>
</dbReference>
<dbReference type="RefSeq" id="WP_092725043.1">
    <property type="nucleotide sequence ID" value="NZ_FNGW01000003.1"/>
</dbReference>
<dbReference type="Pfam" id="PF14278">
    <property type="entry name" value="TetR_C_8"/>
    <property type="match status" value="1"/>
</dbReference>
<feature type="domain" description="Transcriptional regulator TetR C-terminal Firmicutes type" evidence="1">
    <location>
        <begin position="71"/>
        <end position="172"/>
    </location>
</feature>
<proteinExistence type="predicted"/>
<dbReference type="SUPFAM" id="SSF46689">
    <property type="entry name" value="Homeodomain-like"/>
    <property type="match status" value="1"/>
</dbReference>
<dbReference type="Gene3D" id="1.10.357.10">
    <property type="entry name" value="Tetracycline Repressor, domain 2"/>
    <property type="match status" value="1"/>
</dbReference>
<dbReference type="InterPro" id="IPR039532">
    <property type="entry name" value="TetR_C_Firmicutes"/>
</dbReference>
<evidence type="ECO:0000259" key="1">
    <source>
        <dbReference type="Pfam" id="PF14278"/>
    </source>
</evidence>
<keyword evidence="2" id="KW-0808">Transferase</keyword>
<dbReference type="InterPro" id="IPR050624">
    <property type="entry name" value="HTH-type_Tx_Regulator"/>
</dbReference>
<keyword evidence="3" id="KW-1185">Reference proteome</keyword>
<name>A0A1G9MTY2_9FIRM</name>
<sequence>MSQITKKAFAASLKKMLSQKPLDKIKVIDITEDCEVNRQTFYYHFKDIYDLLEWIYTHEASKALDGKKTYDTWQQGFNHIFNYILENKSFALNTFNSVSREYLERYLYNETYTLLMGVIEEKSKDIPIREKDKIFIADFYKYAFVGILLDWIKKGMKENPKDIIDRLNTLIYGNIEEALERYRTDN</sequence>
<accession>A0A1G9MTY2</accession>
<dbReference type="AlphaFoldDB" id="A0A1G9MTY2"/>
<gene>
    <name evidence="2" type="ORF">SAMN04515677_103354</name>
</gene>
<evidence type="ECO:0000313" key="3">
    <source>
        <dbReference type="Proteomes" id="UP000199068"/>
    </source>
</evidence>
<dbReference type="InterPro" id="IPR009057">
    <property type="entry name" value="Homeodomain-like_sf"/>
</dbReference>
<dbReference type="PANTHER" id="PTHR43479:SF7">
    <property type="entry name" value="TETR-FAMILY TRANSCRIPTIONAL REGULATOR"/>
    <property type="match status" value="1"/>
</dbReference>
<reference evidence="2 3" key="1">
    <citation type="submission" date="2016-10" db="EMBL/GenBank/DDBJ databases">
        <authorList>
            <person name="de Groot N.N."/>
        </authorList>
    </citation>
    <scope>NUCLEOTIDE SEQUENCE [LARGE SCALE GENOMIC DNA]</scope>
    <source>
        <strain evidence="2 3">DSM 797</strain>
    </source>
</reference>
<evidence type="ECO:0000313" key="2">
    <source>
        <dbReference type="EMBL" id="SDL77583.1"/>
    </source>
</evidence>
<dbReference type="PANTHER" id="PTHR43479">
    <property type="entry name" value="ACREF/ENVCD OPERON REPRESSOR-RELATED"/>
    <property type="match status" value="1"/>
</dbReference>
<dbReference type="GO" id="GO:0016301">
    <property type="term" value="F:kinase activity"/>
    <property type="evidence" value="ECO:0007669"/>
    <property type="project" value="UniProtKB-KW"/>
</dbReference>
<dbReference type="STRING" id="1121325.SAMN04515677_103354"/>
<keyword evidence="2" id="KW-0418">Kinase</keyword>
<dbReference type="Proteomes" id="UP000199068">
    <property type="component" value="Unassembled WGS sequence"/>
</dbReference>